<dbReference type="AlphaFoldDB" id="C0CMA9"/>
<evidence type="ECO:0000313" key="2">
    <source>
        <dbReference type="Proteomes" id="UP000003100"/>
    </source>
</evidence>
<dbReference type="RefSeq" id="WP_005948934.1">
    <property type="nucleotide sequence ID" value="NZ_CP136423.1"/>
</dbReference>
<dbReference type="PATRIC" id="fig|476272.21.peg.2030"/>
<dbReference type="HOGENOM" id="CLU_2714287_0_0_9"/>
<sequence length="72" mass="8442">MEKGDIVYIVENRRKVTEVVIRSITGNLYTVLLPTGGAIRLPRGRIYKTRLEAEKQLVYKPIKKERTPYDYM</sequence>
<evidence type="ECO:0000313" key="1">
    <source>
        <dbReference type="EMBL" id="EEG49179.1"/>
    </source>
</evidence>
<reference evidence="1 2" key="1">
    <citation type="submission" date="2009-01" db="EMBL/GenBank/DDBJ databases">
        <authorList>
            <person name="Fulton L."/>
            <person name="Clifton S."/>
            <person name="Fulton B."/>
            <person name="Xu J."/>
            <person name="Minx P."/>
            <person name="Pepin K.H."/>
            <person name="Johnson M."/>
            <person name="Bhonagiri V."/>
            <person name="Nash W.E."/>
            <person name="Mardis E.R."/>
            <person name="Wilson R.K."/>
        </authorList>
    </citation>
    <scope>NUCLEOTIDE SEQUENCE [LARGE SCALE GENOMIC DNA]</scope>
    <source>
        <strain evidence="2">DSM 10507 / JCM 14656 / S5a33</strain>
    </source>
</reference>
<protein>
    <submittedName>
        <fullName evidence="1">Uncharacterized protein</fullName>
    </submittedName>
</protein>
<reference evidence="1 2" key="2">
    <citation type="submission" date="2009-02" db="EMBL/GenBank/DDBJ databases">
        <title>Draft genome sequence of Blautia hydrogenotrophica DSM 10507 (Ruminococcus hydrogenotrophicus DSM 10507).</title>
        <authorList>
            <person name="Sudarsanam P."/>
            <person name="Ley R."/>
            <person name="Guruge J."/>
            <person name="Turnbaugh P.J."/>
            <person name="Mahowald M."/>
            <person name="Liep D."/>
            <person name="Gordon J."/>
        </authorList>
    </citation>
    <scope>NUCLEOTIDE SEQUENCE [LARGE SCALE GENOMIC DNA]</scope>
    <source>
        <strain evidence="2">DSM 10507 / JCM 14656 / S5a33</strain>
    </source>
</reference>
<organism evidence="1 2">
    <name type="scientific">Blautia hydrogenotrophica (strain DSM 10507 / JCM 14656 / S5a33)</name>
    <name type="common">Ruminococcus hydrogenotrophicus</name>
    <dbReference type="NCBI Taxonomy" id="476272"/>
    <lineage>
        <taxon>Bacteria</taxon>
        <taxon>Bacillati</taxon>
        <taxon>Bacillota</taxon>
        <taxon>Clostridia</taxon>
        <taxon>Lachnospirales</taxon>
        <taxon>Lachnospiraceae</taxon>
        <taxon>Blautia</taxon>
    </lineage>
</organism>
<dbReference type="GeneID" id="86822276"/>
<comment type="caution">
    <text evidence="1">The sequence shown here is derived from an EMBL/GenBank/DDBJ whole genome shotgun (WGS) entry which is preliminary data.</text>
</comment>
<proteinExistence type="predicted"/>
<name>C0CMA9_BLAHS</name>
<gene>
    <name evidence="1" type="ORF">RUMHYD_01990</name>
</gene>
<dbReference type="Proteomes" id="UP000003100">
    <property type="component" value="Unassembled WGS sequence"/>
</dbReference>
<dbReference type="EMBL" id="ACBZ01000101">
    <property type="protein sequence ID" value="EEG49179.1"/>
    <property type="molecule type" value="Genomic_DNA"/>
</dbReference>
<keyword evidence="2" id="KW-1185">Reference proteome</keyword>
<accession>C0CMA9</accession>